<dbReference type="CDD" id="cd01347">
    <property type="entry name" value="ligand_gated_channel"/>
    <property type="match status" value="1"/>
</dbReference>
<evidence type="ECO:0000313" key="16">
    <source>
        <dbReference type="EMBL" id="EPZ14027.1"/>
    </source>
</evidence>
<evidence type="ECO:0000259" key="14">
    <source>
        <dbReference type="Pfam" id="PF00593"/>
    </source>
</evidence>
<dbReference type="Pfam" id="PF00593">
    <property type="entry name" value="TonB_dep_Rec_b-barrel"/>
    <property type="match status" value="1"/>
</dbReference>
<evidence type="ECO:0000313" key="17">
    <source>
        <dbReference type="Proteomes" id="UP000015455"/>
    </source>
</evidence>
<evidence type="ECO:0000256" key="7">
    <source>
        <dbReference type="ARBA" id="ARBA00023077"/>
    </source>
</evidence>
<accession>S9ZKL5</accession>
<evidence type="ECO:0000256" key="8">
    <source>
        <dbReference type="ARBA" id="ARBA00023136"/>
    </source>
</evidence>
<keyword evidence="7 12" id="KW-0798">TonB box</keyword>
<comment type="subcellular location">
    <subcellularLocation>
        <location evidence="1 11">Cell outer membrane</location>
        <topology evidence="1 11">Multi-pass membrane protein</topology>
    </subcellularLocation>
</comment>
<dbReference type="Gene3D" id="2.40.170.20">
    <property type="entry name" value="TonB-dependent receptor, beta-barrel domain"/>
    <property type="match status" value="1"/>
</dbReference>
<evidence type="ECO:0000256" key="3">
    <source>
        <dbReference type="ARBA" id="ARBA00022448"/>
    </source>
</evidence>
<dbReference type="AlphaFoldDB" id="S9ZKL5"/>
<evidence type="ECO:0000256" key="1">
    <source>
        <dbReference type="ARBA" id="ARBA00004571"/>
    </source>
</evidence>
<dbReference type="STRING" id="1348657.M622_07160"/>
<dbReference type="PANTHER" id="PTHR30069">
    <property type="entry name" value="TONB-DEPENDENT OUTER MEMBRANE RECEPTOR"/>
    <property type="match status" value="1"/>
</dbReference>
<dbReference type="InterPro" id="IPR012910">
    <property type="entry name" value="Plug_dom"/>
</dbReference>
<dbReference type="eggNOG" id="COG4771">
    <property type="taxonomic scope" value="Bacteria"/>
</dbReference>
<keyword evidence="5 11" id="KW-0812">Transmembrane</keyword>
<keyword evidence="6 13" id="KW-0732">Signal</keyword>
<dbReference type="GO" id="GO:0009279">
    <property type="term" value="C:cell outer membrane"/>
    <property type="evidence" value="ECO:0007669"/>
    <property type="project" value="UniProtKB-SubCell"/>
</dbReference>
<feature type="domain" description="TonB-dependent receptor plug" evidence="15">
    <location>
        <begin position="43"/>
        <end position="144"/>
    </location>
</feature>
<dbReference type="InterPro" id="IPR000531">
    <property type="entry name" value="Beta-barrel_TonB"/>
</dbReference>
<feature type="chain" id="PRO_5004573691" evidence="13">
    <location>
        <begin position="26"/>
        <end position="686"/>
    </location>
</feature>
<evidence type="ECO:0000256" key="6">
    <source>
        <dbReference type="ARBA" id="ARBA00022729"/>
    </source>
</evidence>
<evidence type="ECO:0000256" key="13">
    <source>
        <dbReference type="SAM" id="SignalP"/>
    </source>
</evidence>
<keyword evidence="3 11" id="KW-0813">Transport</keyword>
<reference evidence="16 17" key="1">
    <citation type="submission" date="2013-06" db="EMBL/GenBank/DDBJ databases">
        <title>Draft genome sequence of Thauera terpenica.</title>
        <authorList>
            <person name="Liu B."/>
            <person name="Frostegard A.H."/>
            <person name="Shapleigh J.P."/>
        </authorList>
    </citation>
    <scope>NUCLEOTIDE SEQUENCE [LARGE SCALE GENOMIC DNA]</scope>
    <source>
        <strain evidence="16 17">58Eu</strain>
    </source>
</reference>
<evidence type="ECO:0000256" key="4">
    <source>
        <dbReference type="ARBA" id="ARBA00022452"/>
    </source>
</evidence>
<dbReference type="SUPFAM" id="SSF56935">
    <property type="entry name" value="Porins"/>
    <property type="match status" value="1"/>
</dbReference>
<sequence>MNLHPCALALALVGLVGVPFSSAQAETLLNAQIVTANGYAADAQDTPQAVEVLQPAGADAALVGDLMRSKPGLAVQSDGAWGQNPVLRGLKKESVVVMVDGLRLNSAQPQGAIASFMDLGLLERVEVVKGPGSVLYGSGAIGGVVNLITPEARFTTADELGGRVGARFSSVDKGVAGALLVQRSNADHALVLGVAGRDVDDYRSPDGREARTGYQSNTLLAKYRQRLNEDISLRLNLQRHADEDVWYPGSARSGAGIPRPLGVATIHSPKQRRELYEVGIDAAIGEGQLSAEVYRQEVFRQIRAHASNLGRDYVRNDVSFVTDGARAKYMFAFGGGHLLSVGADTWRMKGDPERYMDNNAPLFNNNMRNDPFSRGEIEAVGVFVQDEFELGRSRIVAGARYDRVSGDAAQKGQGPSAQTTGLDHSDNNLSWSLGVIHPLTDSLSAYANLGRAYRAADMRERFEDSARGDGYYHVGNPQLDPEVSSSFELGLKAAGSGLQYRLAAFYTRIDDYVAGRITGATHAGSGLPLKRTENLDKVTIYGLEGSASLPLGVFVTDASFTWLRGKNHQDDEALYQMPAPELTLGIGQPAQRGFYWRAQLRAVAEQDRVATRFSNGTEDATAGFVTADAELGWRFGALAAFDATTLAVGVHNLADKRYHEHLSEGVSGRELAAPGRGITLSLSGSF</sequence>
<dbReference type="Proteomes" id="UP000015455">
    <property type="component" value="Unassembled WGS sequence"/>
</dbReference>
<dbReference type="InterPro" id="IPR039426">
    <property type="entry name" value="TonB-dep_rcpt-like"/>
</dbReference>
<keyword evidence="9 16" id="KW-0675">Receptor</keyword>
<name>S9ZKL5_9RHOO</name>
<evidence type="ECO:0000256" key="5">
    <source>
        <dbReference type="ARBA" id="ARBA00022692"/>
    </source>
</evidence>
<organism evidence="16 17">
    <name type="scientific">Thauera terpenica 58Eu</name>
    <dbReference type="NCBI Taxonomy" id="1348657"/>
    <lineage>
        <taxon>Bacteria</taxon>
        <taxon>Pseudomonadati</taxon>
        <taxon>Pseudomonadota</taxon>
        <taxon>Betaproteobacteria</taxon>
        <taxon>Rhodocyclales</taxon>
        <taxon>Zoogloeaceae</taxon>
        <taxon>Thauera</taxon>
    </lineage>
</organism>
<dbReference type="Gene3D" id="2.170.130.10">
    <property type="entry name" value="TonB-dependent receptor, plug domain"/>
    <property type="match status" value="1"/>
</dbReference>
<evidence type="ECO:0000256" key="12">
    <source>
        <dbReference type="RuleBase" id="RU003357"/>
    </source>
</evidence>
<comment type="similarity">
    <text evidence="2 11 12">Belongs to the TonB-dependent receptor family.</text>
</comment>
<keyword evidence="17" id="KW-1185">Reference proteome</keyword>
<comment type="caution">
    <text evidence="16">The sequence shown here is derived from an EMBL/GenBank/DDBJ whole genome shotgun (WGS) entry which is preliminary data.</text>
</comment>
<dbReference type="EMBL" id="ATJV01000103">
    <property type="protein sequence ID" value="EPZ14027.1"/>
    <property type="molecule type" value="Genomic_DNA"/>
</dbReference>
<keyword evidence="4 11" id="KW-1134">Transmembrane beta strand</keyword>
<gene>
    <name evidence="16" type="ORF">M622_07160</name>
</gene>
<evidence type="ECO:0000256" key="2">
    <source>
        <dbReference type="ARBA" id="ARBA00009810"/>
    </source>
</evidence>
<keyword evidence="10 11" id="KW-0998">Cell outer membrane</keyword>
<dbReference type="GO" id="GO:0044718">
    <property type="term" value="P:siderophore transmembrane transport"/>
    <property type="evidence" value="ECO:0007669"/>
    <property type="project" value="TreeGrafter"/>
</dbReference>
<evidence type="ECO:0000256" key="9">
    <source>
        <dbReference type="ARBA" id="ARBA00023170"/>
    </source>
</evidence>
<dbReference type="Pfam" id="PF07715">
    <property type="entry name" value="Plug"/>
    <property type="match status" value="1"/>
</dbReference>
<dbReference type="PATRIC" id="fig|1348657.5.peg.3448"/>
<dbReference type="InterPro" id="IPR037066">
    <property type="entry name" value="Plug_dom_sf"/>
</dbReference>
<dbReference type="RefSeq" id="WP_021250828.1">
    <property type="nucleotide sequence ID" value="NZ_ATJV01000103.1"/>
</dbReference>
<dbReference type="OrthoDB" id="127311at2"/>
<protein>
    <submittedName>
        <fullName evidence="16">TonB-denpendent receptor</fullName>
    </submittedName>
</protein>
<feature type="domain" description="TonB-dependent receptor-like beta-barrel" evidence="14">
    <location>
        <begin position="207"/>
        <end position="653"/>
    </location>
</feature>
<evidence type="ECO:0000256" key="10">
    <source>
        <dbReference type="ARBA" id="ARBA00023237"/>
    </source>
</evidence>
<feature type="signal peptide" evidence="13">
    <location>
        <begin position="1"/>
        <end position="25"/>
    </location>
</feature>
<evidence type="ECO:0000256" key="11">
    <source>
        <dbReference type="PROSITE-ProRule" id="PRU01360"/>
    </source>
</evidence>
<proteinExistence type="inferred from homology"/>
<dbReference type="InterPro" id="IPR036942">
    <property type="entry name" value="Beta-barrel_TonB_sf"/>
</dbReference>
<evidence type="ECO:0000259" key="15">
    <source>
        <dbReference type="Pfam" id="PF07715"/>
    </source>
</evidence>
<dbReference type="GO" id="GO:0015344">
    <property type="term" value="F:siderophore uptake transmembrane transporter activity"/>
    <property type="evidence" value="ECO:0007669"/>
    <property type="project" value="TreeGrafter"/>
</dbReference>
<dbReference type="PROSITE" id="PS52016">
    <property type="entry name" value="TONB_DEPENDENT_REC_3"/>
    <property type="match status" value="1"/>
</dbReference>
<keyword evidence="8 11" id="KW-0472">Membrane</keyword>
<dbReference type="PANTHER" id="PTHR30069:SF29">
    <property type="entry name" value="HEMOGLOBIN AND HEMOGLOBIN-HAPTOGLOBIN-BINDING PROTEIN 1-RELATED"/>
    <property type="match status" value="1"/>
</dbReference>